<evidence type="ECO:0000313" key="3">
    <source>
        <dbReference type="Proteomes" id="UP001153709"/>
    </source>
</evidence>
<feature type="transmembrane region" description="Helical" evidence="1">
    <location>
        <begin position="52"/>
        <end position="71"/>
    </location>
</feature>
<proteinExistence type="predicted"/>
<evidence type="ECO:0000313" key="2">
    <source>
        <dbReference type="EMBL" id="CAG9834661.1"/>
    </source>
</evidence>
<keyword evidence="1" id="KW-0472">Membrane</keyword>
<accession>A0A9N9SYH8</accession>
<gene>
    <name evidence="2" type="ORF">DIABBA_LOCUS7949</name>
</gene>
<sequence>MFPTPTNETSLESLYTVNCSEVSCFLNASTFENSTSNDTFIDTGEGEPLSDLILMGVLSIVLGLMILVTVIG</sequence>
<keyword evidence="1" id="KW-0812">Transmembrane</keyword>
<dbReference type="EMBL" id="OU898280">
    <property type="protein sequence ID" value="CAG9834661.1"/>
    <property type="molecule type" value="Genomic_DNA"/>
</dbReference>
<evidence type="ECO:0000256" key="1">
    <source>
        <dbReference type="SAM" id="Phobius"/>
    </source>
</evidence>
<name>A0A9N9SYH8_DIABA</name>
<reference evidence="2" key="1">
    <citation type="submission" date="2022-01" db="EMBL/GenBank/DDBJ databases">
        <authorList>
            <person name="King R."/>
        </authorList>
    </citation>
    <scope>NUCLEOTIDE SEQUENCE</scope>
</reference>
<protein>
    <submittedName>
        <fullName evidence="2">Uncharacterized protein</fullName>
    </submittedName>
</protein>
<dbReference type="Proteomes" id="UP001153709">
    <property type="component" value="Chromosome 5"/>
</dbReference>
<organism evidence="2 3">
    <name type="scientific">Diabrotica balteata</name>
    <name type="common">Banded cucumber beetle</name>
    <dbReference type="NCBI Taxonomy" id="107213"/>
    <lineage>
        <taxon>Eukaryota</taxon>
        <taxon>Metazoa</taxon>
        <taxon>Ecdysozoa</taxon>
        <taxon>Arthropoda</taxon>
        <taxon>Hexapoda</taxon>
        <taxon>Insecta</taxon>
        <taxon>Pterygota</taxon>
        <taxon>Neoptera</taxon>
        <taxon>Endopterygota</taxon>
        <taxon>Coleoptera</taxon>
        <taxon>Polyphaga</taxon>
        <taxon>Cucujiformia</taxon>
        <taxon>Chrysomeloidea</taxon>
        <taxon>Chrysomelidae</taxon>
        <taxon>Galerucinae</taxon>
        <taxon>Diabroticina</taxon>
        <taxon>Diabroticites</taxon>
        <taxon>Diabrotica</taxon>
    </lineage>
</organism>
<keyword evidence="1" id="KW-1133">Transmembrane helix</keyword>
<dbReference type="OrthoDB" id="6767829at2759"/>
<dbReference type="AlphaFoldDB" id="A0A9N9SYH8"/>
<keyword evidence="3" id="KW-1185">Reference proteome</keyword>